<feature type="domain" description="EHMT1/2 cysteine-rich region" evidence="1">
    <location>
        <begin position="1"/>
        <end position="30"/>
    </location>
</feature>
<dbReference type="Proteomes" id="UP001233999">
    <property type="component" value="Unassembled WGS sequence"/>
</dbReference>
<gene>
    <name evidence="2" type="ORF">L9F63_001557</name>
</gene>
<reference evidence="2" key="1">
    <citation type="journal article" date="2023" name="IScience">
        <title>Live-bearing cockroach genome reveals convergent evolutionary mechanisms linked to viviparity in insects and beyond.</title>
        <authorList>
            <person name="Fouks B."/>
            <person name="Harrison M.C."/>
            <person name="Mikhailova A.A."/>
            <person name="Marchal E."/>
            <person name="English S."/>
            <person name="Carruthers M."/>
            <person name="Jennings E.C."/>
            <person name="Chiamaka E.L."/>
            <person name="Frigard R.A."/>
            <person name="Pippel M."/>
            <person name="Attardo G.M."/>
            <person name="Benoit J.B."/>
            <person name="Bornberg-Bauer E."/>
            <person name="Tobe S.S."/>
        </authorList>
    </citation>
    <scope>NUCLEOTIDE SEQUENCE</scope>
    <source>
        <strain evidence="2">Stay&amp;Tobe</strain>
    </source>
</reference>
<feature type="non-terminal residue" evidence="2">
    <location>
        <position position="1"/>
    </location>
</feature>
<sequence length="60" mass="6635">GKFVQCASAHWYHRDCQLTVDSAAVCPHCGLDSPLTDVILSMKSIKNPVFLPQQKPPKKV</sequence>
<protein>
    <recommendedName>
        <fullName evidence="1">EHMT1/2 cysteine-rich region domain-containing protein</fullName>
    </recommendedName>
</protein>
<name>A0AAD8EIL3_DIPPU</name>
<proteinExistence type="predicted"/>
<organism evidence="2 3">
    <name type="scientific">Diploptera punctata</name>
    <name type="common">Pacific beetle cockroach</name>
    <dbReference type="NCBI Taxonomy" id="6984"/>
    <lineage>
        <taxon>Eukaryota</taxon>
        <taxon>Metazoa</taxon>
        <taxon>Ecdysozoa</taxon>
        <taxon>Arthropoda</taxon>
        <taxon>Hexapoda</taxon>
        <taxon>Insecta</taxon>
        <taxon>Pterygota</taxon>
        <taxon>Neoptera</taxon>
        <taxon>Polyneoptera</taxon>
        <taxon>Dictyoptera</taxon>
        <taxon>Blattodea</taxon>
        <taxon>Blaberoidea</taxon>
        <taxon>Blaberidae</taxon>
        <taxon>Diplopterinae</taxon>
        <taxon>Diploptera</taxon>
    </lineage>
</organism>
<reference evidence="2" key="2">
    <citation type="submission" date="2023-05" db="EMBL/GenBank/DDBJ databases">
        <authorList>
            <person name="Fouks B."/>
        </authorList>
    </citation>
    <scope>NUCLEOTIDE SEQUENCE</scope>
    <source>
        <strain evidence="2">Stay&amp;Tobe</strain>
        <tissue evidence="2">Testes</tissue>
    </source>
</reference>
<feature type="non-terminal residue" evidence="2">
    <location>
        <position position="60"/>
    </location>
</feature>
<evidence type="ECO:0000259" key="1">
    <source>
        <dbReference type="Pfam" id="PF21533"/>
    </source>
</evidence>
<dbReference type="EMBL" id="JASPKZ010003852">
    <property type="protein sequence ID" value="KAJ9591955.1"/>
    <property type="molecule type" value="Genomic_DNA"/>
</dbReference>
<dbReference type="Pfam" id="PF21533">
    <property type="entry name" value="EHMT1-2_CRR"/>
    <property type="match status" value="1"/>
</dbReference>
<evidence type="ECO:0000313" key="3">
    <source>
        <dbReference type="Proteomes" id="UP001233999"/>
    </source>
</evidence>
<dbReference type="InterPro" id="IPR047762">
    <property type="entry name" value="EHMT_CRR"/>
</dbReference>
<dbReference type="GO" id="GO:0008270">
    <property type="term" value="F:zinc ion binding"/>
    <property type="evidence" value="ECO:0007669"/>
    <property type="project" value="InterPro"/>
</dbReference>
<keyword evidence="3" id="KW-1185">Reference proteome</keyword>
<comment type="caution">
    <text evidence="2">The sequence shown here is derived from an EMBL/GenBank/DDBJ whole genome shotgun (WGS) entry which is preliminary data.</text>
</comment>
<evidence type="ECO:0000313" key="2">
    <source>
        <dbReference type="EMBL" id="KAJ9591955.1"/>
    </source>
</evidence>
<accession>A0AAD8EIL3</accession>
<dbReference type="AlphaFoldDB" id="A0AAD8EIL3"/>